<organism evidence="2 3">
    <name type="scientific">Fusarium mundagurra</name>
    <dbReference type="NCBI Taxonomy" id="1567541"/>
    <lineage>
        <taxon>Eukaryota</taxon>
        <taxon>Fungi</taxon>
        <taxon>Dikarya</taxon>
        <taxon>Ascomycota</taxon>
        <taxon>Pezizomycotina</taxon>
        <taxon>Sordariomycetes</taxon>
        <taxon>Hypocreomycetidae</taxon>
        <taxon>Hypocreales</taxon>
        <taxon>Nectriaceae</taxon>
        <taxon>Fusarium</taxon>
        <taxon>Fusarium fujikuroi species complex</taxon>
    </lineage>
</organism>
<evidence type="ECO:0000313" key="3">
    <source>
        <dbReference type="Proteomes" id="UP000544331"/>
    </source>
</evidence>
<dbReference type="Pfam" id="PF14200">
    <property type="entry name" value="RicinB_lectin_2"/>
    <property type="match status" value="1"/>
</dbReference>
<dbReference type="Gene3D" id="2.80.10.50">
    <property type="match status" value="1"/>
</dbReference>
<evidence type="ECO:0000313" key="2">
    <source>
        <dbReference type="EMBL" id="KAF5703307.1"/>
    </source>
</evidence>
<keyword evidence="3" id="KW-1185">Reference proteome</keyword>
<feature type="domain" description="Ricin B lectin" evidence="1">
    <location>
        <begin position="131"/>
        <end position="224"/>
    </location>
</feature>
<accession>A0A8H5Y1Q7</accession>
<proteinExistence type="predicted"/>
<dbReference type="AlphaFoldDB" id="A0A8H5Y1Q7"/>
<comment type="caution">
    <text evidence="2">The sequence shown here is derived from an EMBL/GenBank/DDBJ whole genome shotgun (WGS) entry which is preliminary data.</text>
</comment>
<dbReference type="OrthoDB" id="2131701at2759"/>
<name>A0A8H5Y1Q7_9HYPO</name>
<reference evidence="2 3" key="1">
    <citation type="submission" date="2020-05" db="EMBL/GenBank/DDBJ databases">
        <title>Identification and distribution of gene clusters putatively required for synthesis of sphingolipid metabolism inhibitors in phylogenetically diverse species of the filamentous fungus Fusarium.</title>
        <authorList>
            <person name="Kim H.-S."/>
            <person name="Busman M."/>
            <person name="Brown D.W."/>
            <person name="Divon H."/>
            <person name="Uhlig S."/>
            <person name="Proctor R.H."/>
        </authorList>
    </citation>
    <scope>NUCLEOTIDE SEQUENCE [LARGE SCALE GENOMIC DNA]</scope>
    <source>
        <strain evidence="2 3">NRRL 66235</strain>
    </source>
</reference>
<sequence>MTENIGPLKSGEAQADVEDVEALAKQRSLIIGENDEEIIGLEKIIQVRISAFLKLQEEMDEKAKELRTHMHEGHVTPTPTAAPESKLRFKYNIRSESSRGNKNVFFDLKGAGGQNLPVHAILDGSYKWGSNQAWEILSVPGFNTRVIIKVAGNIFVLFSAGRQGHTVECERNRDASDLAAQWDLQGATVENVTDSTQVRFRNAKDGTYLDLSSSNTANGTAFLTYNGHGGVNQAFKLWKH</sequence>
<protein>
    <submittedName>
        <fullName evidence="2">Hard-surface inducible</fullName>
    </submittedName>
</protein>
<gene>
    <name evidence="2" type="ORF">FMUND_13054</name>
</gene>
<dbReference type="Proteomes" id="UP000544331">
    <property type="component" value="Unassembled WGS sequence"/>
</dbReference>
<dbReference type="EMBL" id="JAAOAN010000576">
    <property type="protein sequence ID" value="KAF5703307.1"/>
    <property type="molecule type" value="Genomic_DNA"/>
</dbReference>
<dbReference type="SUPFAM" id="SSF50370">
    <property type="entry name" value="Ricin B-like lectins"/>
    <property type="match status" value="1"/>
</dbReference>
<dbReference type="InterPro" id="IPR035992">
    <property type="entry name" value="Ricin_B-like_lectins"/>
</dbReference>
<evidence type="ECO:0000259" key="1">
    <source>
        <dbReference type="Pfam" id="PF14200"/>
    </source>
</evidence>
<dbReference type="InterPro" id="IPR000772">
    <property type="entry name" value="Ricin_B_lectin"/>
</dbReference>